<keyword evidence="6" id="KW-1003">Cell membrane</keyword>
<comment type="function">
    <text evidence="6">An essential GTPase that binds both GDP and GTP, with rapid nucleotide exchange. Plays a role in 16S rRNA processing and 30S ribosomal subunit biogenesis and possibly also in cell cycle regulation and energy metabolism.</text>
</comment>
<keyword evidence="4 6" id="KW-0694">RNA-binding</keyword>
<dbReference type="InterPro" id="IPR009019">
    <property type="entry name" value="KH_sf_prok-type"/>
</dbReference>
<keyword evidence="6" id="KW-0699">rRNA-binding</keyword>
<accession>A0A2P8R2H1</accession>
<feature type="binding site" evidence="6">
    <location>
        <begin position="64"/>
        <end position="68"/>
    </location>
    <ligand>
        <name>GTP</name>
        <dbReference type="ChEBI" id="CHEBI:37565"/>
    </ligand>
</feature>
<keyword evidence="6" id="KW-0472">Membrane</keyword>
<evidence type="ECO:0000256" key="5">
    <source>
        <dbReference type="ARBA" id="ARBA00023134"/>
    </source>
</evidence>
<keyword evidence="5 6" id="KW-0342">GTP-binding</keyword>
<dbReference type="InterPro" id="IPR004044">
    <property type="entry name" value="KH_dom_type_2"/>
</dbReference>
<dbReference type="GO" id="GO:0005525">
    <property type="term" value="F:GTP binding"/>
    <property type="evidence" value="ECO:0007669"/>
    <property type="project" value="UniProtKB-UniRule"/>
</dbReference>
<evidence type="ECO:0000256" key="6">
    <source>
        <dbReference type="HAMAP-Rule" id="MF_00367"/>
    </source>
</evidence>
<dbReference type="InterPro" id="IPR030388">
    <property type="entry name" value="G_ERA_dom"/>
</dbReference>
<dbReference type="RefSeq" id="WP_106870447.1">
    <property type="nucleotide sequence ID" value="NZ_CP053841.1"/>
</dbReference>
<dbReference type="Pfam" id="PF01926">
    <property type="entry name" value="MMR_HSR1"/>
    <property type="match status" value="1"/>
</dbReference>
<feature type="binding site" evidence="6">
    <location>
        <begin position="17"/>
        <end position="24"/>
    </location>
    <ligand>
        <name>GTP</name>
        <dbReference type="ChEBI" id="CHEBI:37565"/>
    </ligand>
</feature>
<evidence type="ECO:0000256" key="3">
    <source>
        <dbReference type="ARBA" id="ARBA00022741"/>
    </source>
</evidence>
<comment type="similarity">
    <text evidence="1 6 7 8">Belongs to the TRAFAC class TrmE-Era-EngA-EngB-Septin-like GTPase superfamily. Era GTPase family.</text>
</comment>
<dbReference type="InterPro" id="IPR006073">
    <property type="entry name" value="GTP-bd"/>
</dbReference>
<dbReference type="InterPro" id="IPR015946">
    <property type="entry name" value="KH_dom-like_a/b"/>
</dbReference>
<feature type="region of interest" description="G3" evidence="7">
    <location>
        <begin position="64"/>
        <end position="67"/>
    </location>
</feature>
<reference evidence="12" key="1">
    <citation type="submission" date="2017-10" db="EMBL/GenBank/DDBJ databases">
        <title>Campylobacter species from seals.</title>
        <authorList>
            <person name="Gilbert M.J."/>
            <person name="Zomer A.L."/>
            <person name="Timmerman A.J."/>
            <person name="Duim B."/>
            <person name="Wagenaar J.A."/>
        </authorList>
    </citation>
    <scope>NUCLEOTIDE SEQUENCE [LARGE SCALE GENOMIC DNA]</scope>
    <source>
        <strain evidence="12">17S00004-5</strain>
    </source>
</reference>
<dbReference type="InterPro" id="IPR005225">
    <property type="entry name" value="Small_GTP-bd"/>
</dbReference>
<dbReference type="CDD" id="cd22534">
    <property type="entry name" value="KH-II_Era"/>
    <property type="match status" value="1"/>
</dbReference>
<dbReference type="GO" id="GO:0043024">
    <property type="term" value="F:ribosomal small subunit binding"/>
    <property type="evidence" value="ECO:0007669"/>
    <property type="project" value="TreeGrafter"/>
</dbReference>
<dbReference type="OrthoDB" id="9805918at2"/>
<dbReference type="PANTHER" id="PTHR42698:SF1">
    <property type="entry name" value="GTPASE ERA, MITOCHONDRIAL"/>
    <property type="match status" value="1"/>
</dbReference>
<dbReference type="Proteomes" id="UP000240535">
    <property type="component" value="Unassembled WGS sequence"/>
</dbReference>
<evidence type="ECO:0000259" key="10">
    <source>
        <dbReference type="PROSITE" id="PS51713"/>
    </source>
</evidence>
<keyword evidence="6" id="KW-0690">Ribosome biogenesis</keyword>
<dbReference type="PROSITE" id="PS50823">
    <property type="entry name" value="KH_TYPE_2"/>
    <property type="match status" value="1"/>
</dbReference>
<dbReference type="Gene3D" id="3.30.300.20">
    <property type="match status" value="1"/>
</dbReference>
<dbReference type="InterPro" id="IPR005662">
    <property type="entry name" value="GTPase_Era-like"/>
</dbReference>
<dbReference type="SUPFAM" id="SSF54814">
    <property type="entry name" value="Prokaryotic type KH domain (KH-domain type II)"/>
    <property type="match status" value="1"/>
</dbReference>
<evidence type="ECO:0000259" key="9">
    <source>
        <dbReference type="PROSITE" id="PS50823"/>
    </source>
</evidence>
<dbReference type="PANTHER" id="PTHR42698">
    <property type="entry name" value="GTPASE ERA"/>
    <property type="match status" value="1"/>
</dbReference>
<dbReference type="HAMAP" id="MF_00367">
    <property type="entry name" value="GTPase_Era"/>
    <property type="match status" value="1"/>
</dbReference>
<keyword evidence="3 6" id="KW-0547">Nucleotide-binding</keyword>
<keyword evidence="6" id="KW-0963">Cytoplasm</keyword>
<feature type="region of interest" description="G2" evidence="7">
    <location>
        <begin position="43"/>
        <end position="47"/>
    </location>
</feature>
<feature type="binding site" evidence="6">
    <location>
        <begin position="123"/>
        <end position="126"/>
    </location>
    <ligand>
        <name>GTP</name>
        <dbReference type="ChEBI" id="CHEBI:37565"/>
    </ligand>
</feature>
<comment type="subcellular location">
    <subcellularLocation>
        <location evidence="6">Cytoplasm</location>
    </subcellularLocation>
    <subcellularLocation>
        <location evidence="6">Cell membrane</location>
        <topology evidence="6">Peripheral membrane protein</topology>
    </subcellularLocation>
</comment>
<evidence type="ECO:0000256" key="8">
    <source>
        <dbReference type="RuleBase" id="RU003761"/>
    </source>
</evidence>
<evidence type="ECO:0000256" key="4">
    <source>
        <dbReference type="ARBA" id="ARBA00022884"/>
    </source>
</evidence>
<organism evidence="11 12">
    <name type="scientific">Campylobacter blaseri</name>
    <dbReference type="NCBI Taxonomy" id="2042961"/>
    <lineage>
        <taxon>Bacteria</taxon>
        <taxon>Pseudomonadati</taxon>
        <taxon>Campylobacterota</taxon>
        <taxon>Epsilonproteobacteria</taxon>
        <taxon>Campylobacterales</taxon>
        <taxon>Campylobacteraceae</taxon>
        <taxon>Campylobacter</taxon>
    </lineage>
</organism>
<sequence length="296" mass="33442">MSEKNIGKRSGFVTLIGRTNAGKSSLLNFLLGEKISIVSHKVNATRRKINGIVMNGSDQIIFVDTPGLHESGKLFNKLMVDVALKSIGDADLILFLASVHDDIKNYQNFLKLNPKIGHILVLTKIDEASQEKLAKKITEYSKFHDKFLALVPTSIKKNICKKPLLDEISKNLPEHEYFYNPELISTTNVRDIYRDFILEAIFDSVSSEVPYSTDVLIDKIVEKEELVSIYAKIITDTNSHKGILIGKNGDAIKRIGIKAKKLISEFEDSKIFLKLEISIKKNWKSDKNIIKKSFVY</sequence>
<evidence type="ECO:0000256" key="7">
    <source>
        <dbReference type="PROSITE-ProRule" id="PRU01050"/>
    </source>
</evidence>
<dbReference type="Gene3D" id="3.40.50.300">
    <property type="entry name" value="P-loop containing nucleotide triphosphate hydrolases"/>
    <property type="match status" value="1"/>
</dbReference>
<protein>
    <recommendedName>
        <fullName evidence="2 6">GTPase Era</fullName>
    </recommendedName>
</protein>
<dbReference type="CDD" id="cd04163">
    <property type="entry name" value="Era"/>
    <property type="match status" value="1"/>
</dbReference>
<evidence type="ECO:0000256" key="2">
    <source>
        <dbReference type="ARBA" id="ARBA00020484"/>
    </source>
</evidence>
<dbReference type="InterPro" id="IPR027417">
    <property type="entry name" value="P-loop_NTPase"/>
</dbReference>
<dbReference type="NCBIfam" id="NF000908">
    <property type="entry name" value="PRK00089.1"/>
    <property type="match status" value="1"/>
</dbReference>
<comment type="caution">
    <text evidence="11">The sequence shown here is derived from an EMBL/GenBank/DDBJ whole genome shotgun (WGS) entry which is preliminary data.</text>
</comment>
<proteinExistence type="inferred from homology"/>
<evidence type="ECO:0000313" key="11">
    <source>
        <dbReference type="EMBL" id="PSM52697.1"/>
    </source>
</evidence>
<dbReference type="AlphaFoldDB" id="A0A2P8R2H1"/>
<feature type="region of interest" description="G1" evidence="7">
    <location>
        <begin position="17"/>
        <end position="24"/>
    </location>
</feature>
<dbReference type="SUPFAM" id="SSF52540">
    <property type="entry name" value="P-loop containing nucleoside triphosphate hydrolases"/>
    <property type="match status" value="1"/>
</dbReference>
<dbReference type="GO" id="GO:0070181">
    <property type="term" value="F:small ribosomal subunit rRNA binding"/>
    <property type="evidence" value="ECO:0007669"/>
    <property type="project" value="UniProtKB-UniRule"/>
</dbReference>
<dbReference type="GO" id="GO:0000028">
    <property type="term" value="P:ribosomal small subunit assembly"/>
    <property type="evidence" value="ECO:0007669"/>
    <property type="project" value="TreeGrafter"/>
</dbReference>
<gene>
    <name evidence="6" type="primary">era</name>
    <name evidence="11" type="ORF">CQ405_02915</name>
</gene>
<dbReference type="NCBIfam" id="TIGR00436">
    <property type="entry name" value="era"/>
    <property type="match status" value="1"/>
</dbReference>
<evidence type="ECO:0000256" key="1">
    <source>
        <dbReference type="ARBA" id="ARBA00007921"/>
    </source>
</evidence>
<comment type="subunit">
    <text evidence="6">Monomer.</text>
</comment>
<dbReference type="Pfam" id="PF07650">
    <property type="entry name" value="KH_2"/>
    <property type="match status" value="1"/>
</dbReference>
<dbReference type="GO" id="GO:0005886">
    <property type="term" value="C:plasma membrane"/>
    <property type="evidence" value="ECO:0007669"/>
    <property type="project" value="UniProtKB-SubCell"/>
</dbReference>
<name>A0A2P8R2H1_9BACT</name>
<dbReference type="GO" id="GO:0003924">
    <property type="term" value="F:GTPase activity"/>
    <property type="evidence" value="ECO:0007669"/>
    <property type="project" value="UniProtKB-UniRule"/>
</dbReference>
<feature type="domain" description="Era-type G" evidence="10">
    <location>
        <begin position="9"/>
        <end position="174"/>
    </location>
</feature>
<dbReference type="PROSITE" id="PS51713">
    <property type="entry name" value="G_ERA"/>
    <property type="match status" value="1"/>
</dbReference>
<dbReference type="NCBIfam" id="TIGR00231">
    <property type="entry name" value="small_GTP"/>
    <property type="match status" value="1"/>
</dbReference>
<feature type="region of interest" description="G4" evidence="7">
    <location>
        <begin position="123"/>
        <end position="126"/>
    </location>
</feature>
<feature type="domain" description="KH type-2" evidence="9">
    <location>
        <begin position="193"/>
        <end position="281"/>
    </location>
</feature>
<dbReference type="EMBL" id="PDHH01000002">
    <property type="protein sequence ID" value="PSM52697.1"/>
    <property type="molecule type" value="Genomic_DNA"/>
</dbReference>
<dbReference type="GO" id="GO:0005829">
    <property type="term" value="C:cytosol"/>
    <property type="evidence" value="ECO:0007669"/>
    <property type="project" value="TreeGrafter"/>
</dbReference>
<feature type="region of interest" description="G5" evidence="7">
    <location>
        <begin position="153"/>
        <end position="155"/>
    </location>
</feature>
<evidence type="ECO:0000313" key="12">
    <source>
        <dbReference type="Proteomes" id="UP000240535"/>
    </source>
</evidence>
<keyword evidence="12" id="KW-1185">Reference proteome</keyword>